<evidence type="ECO:0008006" key="3">
    <source>
        <dbReference type="Google" id="ProtNLM"/>
    </source>
</evidence>
<dbReference type="AlphaFoldDB" id="A0A5E7DUS6"/>
<protein>
    <recommendedName>
        <fullName evidence="3">Integrase</fullName>
    </recommendedName>
</protein>
<evidence type="ECO:0000313" key="1">
    <source>
        <dbReference type="EMBL" id="VVO21353.1"/>
    </source>
</evidence>
<reference evidence="1 2" key="1">
    <citation type="submission" date="2019-09" db="EMBL/GenBank/DDBJ databases">
        <authorList>
            <person name="Chandra G."/>
            <person name="Truman W A."/>
        </authorList>
    </citation>
    <scope>NUCLEOTIDE SEQUENCE [LARGE SCALE GENOMIC DNA]</scope>
    <source>
        <strain evidence="1">PS710</strain>
    </source>
</reference>
<sequence>MRHGGRYYSSMKSMGYDLYDNREKRRLPLSFPTREEAERFCEQKNSEQLFDLAY</sequence>
<organism evidence="1 2">
    <name type="scientific">Pseudomonas fluorescens</name>
    <dbReference type="NCBI Taxonomy" id="294"/>
    <lineage>
        <taxon>Bacteria</taxon>
        <taxon>Pseudomonadati</taxon>
        <taxon>Pseudomonadota</taxon>
        <taxon>Gammaproteobacteria</taxon>
        <taxon>Pseudomonadales</taxon>
        <taxon>Pseudomonadaceae</taxon>
        <taxon>Pseudomonas</taxon>
    </lineage>
</organism>
<dbReference type="Proteomes" id="UP000381093">
    <property type="component" value="Unassembled WGS sequence"/>
</dbReference>
<proteinExistence type="predicted"/>
<evidence type="ECO:0000313" key="2">
    <source>
        <dbReference type="Proteomes" id="UP000381093"/>
    </source>
</evidence>
<name>A0A5E7DUS6_PSEFL</name>
<accession>A0A5E7DUS6</accession>
<dbReference type="EMBL" id="CABVHW010000016">
    <property type="protein sequence ID" value="VVO21353.1"/>
    <property type="molecule type" value="Genomic_DNA"/>
</dbReference>
<gene>
    <name evidence="1" type="ORF">PS710_04267</name>
</gene>